<dbReference type="InterPro" id="IPR017523">
    <property type="entry name" value="Rv3268"/>
</dbReference>
<dbReference type="InterPro" id="IPR042099">
    <property type="entry name" value="ANL_N_sf"/>
</dbReference>
<organism evidence="1 2">
    <name type="scientific">Corynebacterium segmentosum</name>
    <dbReference type="NCBI Taxonomy" id="43990"/>
    <lineage>
        <taxon>Bacteria</taxon>
        <taxon>Bacillati</taxon>
        <taxon>Actinomycetota</taxon>
        <taxon>Actinomycetes</taxon>
        <taxon>Mycobacteriales</taxon>
        <taxon>Corynebacteriaceae</taxon>
        <taxon>Corynebacterium</taxon>
    </lineage>
</organism>
<dbReference type="EMBL" id="LR134408">
    <property type="protein sequence ID" value="VEH72333.1"/>
    <property type="molecule type" value="Genomic_DNA"/>
</dbReference>
<dbReference type="SUPFAM" id="SSF56801">
    <property type="entry name" value="Acetyl-CoA synthetase-like"/>
    <property type="match status" value="1"/>
</dbReference>
<evidence type="ECO:0000313" key="2">
    <source>
        <dbReference type="Proteomes" id="UP000280707"/>
    </source>
</evidence>
<evidence type="ECO:0000313" key="1">
    <source>
        <dbReference type="EMBL" id="VEH72333.1"/>
    </source>
</evidence>
<evidence type="ECO:0008006" key="3">
    <source>
        <dbReference type="Google" id="ProtNLM"/>
    </source>
</evidence>
<proteinExistence type="predicted"/>
<protein>
    <recommendedName>
        <fullName evidence="3">TIGR03089 family protein</fullName>
    </recommendedName>
</protein>
<dbReference type="NCBIfam" id="TIGR03089">
    <property type="entry name" value="TIGR03089 family protein"/>
    <property type="match status" value="1"/>
</dbReference>
<dbReference type="Gene3D" id="3.40.50.12780">
    <property type="entry name" value="N-terminal domain of ligase-like"/>
    <property type="match status" value="1"/>
</dbReference>
<reference evidence="1 2" key="1">
    <citation type="submission" date="2018-12" db="EMBL/GenBank/DDBJ databases">
        <authorList>
            <consortium name="Pathogen Informatics"/>
        </authorList>
    </citation>
    <scope>NUCLEOTIDE SEQUENCE [LARGE SCALE GENOMIC DNA]</scope>
    <source>
        <strain evidence="1 2">NCTC934</strain>
    </source>
</reference>
<sequence>MELLAHLLNADAATPRLTVYNESTGARMDFSAQTLDNWVAKIANMLEEELDLEPDSTIAIDVPTSWQAAVIALGALAAGPSFDFGESAALADVVFTSPSRYLAAQERQPQADIVLISDDPFGRGIVESGGDLPTGTIDFGPTVRFYGDQYFGETQPLPELVAPRGGAERLLSTGWSDKASFTRAVLDPLAAGGSAVIVAGLCPASRLDEIAANEKVTARL</sequence>
<gene>
    <name evidence="1" type="ORF">NCTC934_00597</name>
</gene>
<dbReference type="RefSeq" id="WP_126318494.1">
    <property type="nucleotide sequence ID" value="NZ_LR134408.1"/>
</dbReference>
<keyword evidence="2" id="KW-1185">Reference proteome</keyword>
<name>A0ABY6TD23_9CORY</name>
<dbReference type="Proteomes" id="UP000280707">
    <property type="component" value="Chromosome"/>
</dbReference>
<accession>A0ABY6TD23</accession>